<dbReference type="SUPFAM" id="SSF56784">
    <property type="entry name" value="HAD-like"/>
    <property type="match status" value="1"/>
</dbReference>
<dbReference type="InterPro" id="IPR036412">
    <property type="entry name" value="HAD-like_sf"/>
</dbReference>
<protein>
    <submittedName>
        <fullName evidence="1">Haloacid dehalogenase-like hydrolase</fullName>
    </submittedName>
</protein>
<dbReference type="EMBL" id="CACRUX010000097">
    <property type="protein sequence ID" value="VYU48534.1"/>
    <property type="molecule type" value="Genomic_DNA"/>
</dbReference>
<reference evidence="1" key="1">
    <citation type="submission" date="2019-11" db="EMBL/GenBank/DDBJ databases">
        <authorList>
            <person name="Feng L."/>
        </authorList>
    </citation>
    <scope>NUCLEOTIDE SEQUENCE</scope>
    <source>
        <strain evidence="1">VrattiLFYP33</strain>
    </source>
</reference>
<accession>A0A6N3F8X5</accession>
<dbReference type="Pfam" id="PF12710">
    <property type="entry name" value="HAD"/>
    <property type="match status" value="1"/>
</dbReference>
<dbReference type="GO" id="GO:0016787">
    <property type="term" value="F:hydrolase activity"/>
    <property type="evidence" value="ECO:0007669"/>
    <property type="project" value="UniProtKB-KW"/>
</dbReference>
<evidence type="ECO:0000313" key="1">
    <source>
        <dbReference type="EMBL" id="VYU48534.1"/>
    </source>
</evidence>
<keyword evidence="1" id="KW-0378">Hydrolase</keyword>
<dbReference type="Gene3D" id="3.40.50.1000">
    <property type="entry name" value="HAD superfamily/HAD-like"/>
    <property type="match status" value="1"/>
</dbReference>
<proteinExistence type="predicted"/>
<dbReference type="AlphaFoldDB" id="A0A6N3F8X5"/>
<organism evidence="1">
    <name type="scientific">Veillonella ratti</name>
    <dbReference type="NCBI Taxonomy" id="103892"/>
    <lineage>
        <taxon>Bacteria</taxon>
        <taxon>Bacillati</taxon>
        <taxon>Bacillota</taxon>
        <taxon>Negativicutes</taxon>
        <taxon>Veillonellales</taxon>
        <taxon>Veillonellaceae</taxon>
        <taxon>Veillonella</taxon>
    </lineage>
</organism>
<name>A0A6N3F8X5_9FIRM</name>
<gene>
    <name evidence="1" type="ORF">VRLFYP33_02216</name>
</gene>
<sequence>MSSNEKPIVALMYDFDKTLCTKDMQEYGFIPELGMTTADFWREANGLTDKDGMDGILAYMFMMVKMSRLHEVPITRQTLNKLGEGIEYFPGVISWFDRISAYGESKGVQIEHYIVSSGVKEIIDGSKIAKFFKKIYACEFKYDYNGLIEWPKIAVNYTAKTQFLFRINKGVLDITTSSDKELNQYTPEVERRVPFSNMIYIGDGLTDVPCMKLVKVNGGQAIAVYNPEQENGINVAKNLIKDNRVNFACPANYDEGSRLDNIVKTIIDKVKAVETLQRM</sequence>
<dbReference type="RefSeq" id="WP_156705729.1">
    <property type="nucleotide sequence ID" value="NZ_CACRUX010000097.1"/>
</dbReference>
<dbReference type="InterPro" id="IPR023214">
    <property type="entry name" value="HAD_sf"/>
</dbReference>